<dbReference type="AlphaFoldDB" id="A0A6C0IIL8"/>
<proteinExistence type="predicted"/>
<dbReference type="InterPro" id="IPR027417">
    <property type="entry name" value="P-loop_NTPase"/>
</dbReference>
<accession>A0A6C0IIL8</accession>
<reference evidence="1" key="1">
    <citation type="journal article" date="2020" name="Nature">
        <title>Giant virus diversity and host interactions through global metagenomics.</title>
        <authorList>
            <person name="Schulz F."/>
            <person name="Roux S."/>
            <person name="Paez-Espino D."/>
            <person name="Jungbluth S."/>
            <person name="Walsh D.A."/>
            <person name="Denef V.J."/>
            <person name="McMahon K.D."/>
            <person name="Konstantinidis K.T."/>
            <person name="Eloe-Fadrosh E.A."/>
            <person name="Kyrpides N.C."/>
            <person name="Woyke T."/>
        </authorList>
    </citation>
    <scope>NUCLEOTIDE SEQUENCE</scope>
    <source>
        <strain evidence="1">GVMAG-M-3300023184-86</strain>
    </source>
</reference>
<evidence type="ECO:0000313" key="1">
    <source>
        <dbReference type="EMBL" id="QHT91767.1"/>
    </source>
</evidence>
<organism evidence="1">
    <name type="scientific">viral metagenome</name>
    <dbReference type="NCBI Taxonomy" id="1070528"/>
    <lineage>
        <taxon>unclassified sequences</taxon>
        <taxon>metagenomes</taxon>
        <taxon>organismal metagenomes</taxon>
    </lineage>
</organism>
<dbReference type="EMBL" id="MN740169">
    <property type="protein sequence ID" value="QHT91767.1"/>
    <property type="molecule type" value="Genomic_DNA"/>
</dbReference>
<dbReference type="Gene3D" id="3.40.50.300">
    <property type="entry name" value="P-loop containing nucleotide triphosphate hydrolases"/>
    <property type="match status" value="1"/>
</dbReference>
<sequence length="935" mass="107969">MDLNQRKLNKSEWDSIEVPVSSNEQDILQMITSGYHDINIKQNNFNSIFTYLKIEYSELLEDYLFNKYLRPVIEEMIKKYKLDFIKFVKKETKKRKHEDCNKGVNEGGNKEINEELPPTEKKALIEVVVGTDIQLKSADKIRVERFSDPNSFDNTSIYEFILLGHIEEIIKSKFAPVSLVETNTKSIFTFNYYTLYKLLRNNIKKMNRHLIKIAQGIIELYEDDIDMGYIISNANELIEKNKSILKYGDLTLYEHQKEIYTIVKEARPKLILYTAPTGTGKTLTPLAISEQYKVIFVCAARHVGLQLAKAAISIHKKIAFAFGCASSGDVRLHYYAAKDYTINKRSGGIGKVDNSNGENVEIIICDIKSYIPAMYYMLSFNSASNIYTYWDEPTITMDYDKHEFHEIIQENWKENIIPNVILSSATLPKIHELTETIADFKVKHSKAQIHSIVSHDCKKSIPIVNKDGFVVLPHYLSEDYNEVLRIAKHCENNLTLTRYFDLKEITDFIAFVISNGLSNSKMIIPRHFETIDDITMKNIKVYYIKLLQNINVSKWGEIYVYFMSNRVSRIPINDRVDTKGNRIIKKNSSIGPGSITHNSNSNNMILRTTSQQQETSGATIKLNANNNVGIYVTTKDSFTLTDGPTIFISNDVEKIAQFCIQQANIPQIVMTDIMKKIEYNNVVNNKINDLEKEFEFETTKIEHTFGGSNPSSKKSMKDCKKFNREVPEEVDCKNALRRVTDEINLLRTMIKSAVLNDTFIPNKHHHLTKWADGLNTSSTFTSNIDEETINKIMLLHGIDDKWKILLMMGIGVFINHENIVYTEIMKRLADEQKLYMIIATSDYIYGTNYQFCHLYLSKDMNLTQEKIIQALGRVGRSNIQQTYTLRFRDDVSIMKLFTNETEKPEIINMNRLFNSNKVVWNGTTYEEVKEEEDCN</sequence>
<dbReference type="SUPFAM" id="SSF52540">
    <property type="entry name" value="P-loop containing nucleoside triphosphate hydrolases"/>
    <property type="match status" value="2"/>
</dbReference>
<protein>
    <submittedName>
        <fullName evidence="1">Uncharacterized protein</fullName>
    </submittedName>
</protein>
<name>A0A6C0IIL8_9ZZZZ</name>